<dbReference type="RefSeq" id="WP_196097078.1">
    <property type="nucleotide sequence ID" value="NZ_CP064939.1"/>
</dbReference>
<reference evidence="1 2" key="1">
    <citation type="submission" date="2020-11" db="EMBL/GenBank/DDBJ databases">
        <title>Pedobacter endophytica, an endophytic bacteria isolated form Carex pumila.</title>
        <authorList>
            <person name="Peng Y."/>
            <person name="Jiang L."/>
            <person name="Lee J."/>
        </authorList>
    </citation>
    <scope>NUCLEOTIDE SEQUENCE [LARGE SCALE GENOMIC DNA]</scope>
    <source>
        <strain evidence="1 2">JBR3-12</strain>
    </source>
</reference>
<dbReference type="KEGG" id="pex:IZT61_11635"/>
<keyword evidence="1" id="KW-0645">Protease</keyword>
<sequence length="105" mass="11092">MKRFTFSLIALTALAFFIVAFTNVKTGGMFGKITPADGASAVSIVGGADTLKAQLVQGTFTFSNLKEGVYTVLIKANAPYKDAIIDKVAVKDSATTDLGEIKLQQ</sequence>
<keyword evidence="1" id="KW-0121">Carboxypeptidase</keyword>
<dbReference type="AlphaFoldDB" id="A0A7U3Q3C3"/>
<keyword evidence="2" id="KW-1185">Reference proteome</keyword>
<evidence type="ECO:0000313" key="2">
    <source>
        <dbReference type="Proteomes" id="UP000594759"/>
    </source>
</evidence>
<protein>
    <submittedName>
        <fullName evidence="1">Carboxypeptidase regulatory-like domain-containing protein</fullName>
    </submittedName>
</protein>
<organism evidence="1 2">
    <name type="scientific">Pedobacter endophyticus</name>
    <dbReference type="NCBI Taxonomy" id="2789740"/>
    <lineage>
        <taxon>Bacteria</taxon>
        <taxon>Pseudomonadati</taxon>
        <taxon>Bacteroidota</taxon>
        <taxon>Sphingobacteriia</taxon>
        <taxon>Sphingobacteriales</taxon>
        <taxon>Sphingobacteriaceae</taxon>
        <taxon>Pedobacter</taxon>
    </lineage>
</organism>
<dbReference type="EMBL" id="CP064939">
    <property type="protein sequence ID" value="QPH37764.1"/>
    <property type="molecule type" value="Genomic_DNA"/>
</dbReference>
<name>A0A7U3Q3C3_9SPHI</name>
<keyword evidence="1" id="KW-0378">Hydrolase</keyword>
<evidence type="ECO:0000313" key="1">
    <source>
        <dbReference type="EMBL" id="QPH37764.1"/>
    </source>
</evidence>
<gene>
    <name evidence="1" type="ORF">IZT61_11635</name>
</gene>
<accession>A0A7U3Q3C3</accession>
<dbReference type="GO" id="GO:0004180">
    <property type="term" value="F:carboxypeptidase activity"/>
    <property type="evidence" value="ECO:0007669"/>
    <property type="project" value="UniProtKB-KW"/>
</dbReference>
<proteinExistence type="predicted"/>
<dbReference type="Proteomes" id="UP000594759">
    <property type="component" value="Chromosome"/>
</dbReference>